<dbReference type="PANTHER" id="PTHR22880:SF225">
    <property type="entry name" value="BROMODOMAIN-CONTAINING PROTEIN BET-1-RELATED"/>
    <property type="match status" value="1"/>
</dbReference>
<evidence type="ECO:0000313" key="6">
    <source>
        <dbReference type="Proteomes" id="UP000187209"/>
    </source>
</evidence>
<comment type="caution">
    <text evidence="5">The sequence shown here is derived from an EMBL/GenBank/DDBJ whole genome shotgun (WGS) entry which is preliminary data.</text>
</comment>
<keyword evidence="1 2" id="KW-0103">Bromodomain</keyword>
<dbReference type="Gene3D" id="1.20.920.10">
    <property type="entry name" value="Bromodomain-like"/>
    <property type="match status" value="1"/>
</dbReference>
<dbReference type="Proteomes" id="UP000187209">
    <property type="component" value="Unassembled WGS sequence"/>
</dbReference>
<dbReference type="GO" id="GO:0000785">
    <property type="term" value="C:chromatin"/>
    <property type="evidence" value="ECO:0007669"/>
    <property type="project" value="TreeGrafter"/>
</dbReference>
<keyword evidence="3" id="KW-0175">Coiled coil</keyword>
<evidence type="ECO:0000259" key="4">
    <source>
        <dbReference type="PROSITE" id="PS50014"/>
    </source>
</evidence>
<dbReference type="SMART" id="SM00297">
    <property type="entry name" value="BROMO"/>
    <property type="match status" value="1"/>
</dbReference>
<dbReference type="PANTHER" id="PTHR22880">
    <property type="entry name" value="FALZ-RELATED BROMODOMAIN-CONTAINING PROTEINS"/>
    <property type="match status" value="1"/>
</dbReference>
<gene>
    <name evidence="5" type="ORF">SteCoe_19507</name>
</gene>
<dbReference type="PRINTS" id="PR00503">
    <property type="entry name" value="BROMODOMAIN"/>
</dbReference>
<dbReference type="InterPro" id="IPR001487">
    <property type="entry name" value="Bromodomain"/>
</dbReference>
<evidence type="ECO:0000256" key="3">
    <source>
        <dbReference type="SAM" id="Coils"/>
    </source>
</evidence>
<accession>A0A1R2BU12</accession>
<dbReference type="SUPFAM" id="SSF47370">
    <property type="entry name" value="Bromodomain"/>
    <property type="match status" value="1"/>
</dbReference>
<evidence type="ECO:0000313" key="5">
    <source>
        <dbReference type="EMBL" id="OMJ80250.1"/>
    </source>
</evidence>
<dbReference type="GO" id="GO:0005634">
    <property type="term" value="C:nucleus"/>
    <property type="evidence" value="ECO:0007669"/>
    <property type="project" value="TreeGrafter"/>
</dbReference>
<dbReference type="Pfam" id="PF00439">
    <property type="entry name" value="Bromodomain"/>
    <property type="match status" value="1"/>
</dbReference>
<feature type="coiled-coil region" evidence="3">
    <location>
        <begin position="257"/>
        <end position="284"/>
    </location>
</feature>
<evidence type="ECO:0000256" key="2">
    <source>
        <dbReference type="PROSITE-ProRule" id="PRU00035"/>
    </source>
</evidence>
<organism evidence="5 6">
    <name type="scientific">Stentor coeruleus</name>
    <dbReference type="NCBI Taxonomy" id="5963"/>
    <lineage>
        <taxon>Eukaryota</taxon>
        <taxon>Sar</taxon>
        <taxon>Alveolata</taxon>
        <taxon>Ciliophora</taxon>
        <taxon>Postciliodesmatophora</taxon>
        <taxon>Heterotrichea</taxon>
        <taxon>Heterotrichida</taxon>
        <taxon>Stentoridae</taxon>
        <taxon>Stentor</taxon>
    </lineage>
</organism>
<dbReference type="PROSITE" id="PS50014">
    <property type="entry name" value="BROMODOMAIN_2"/>
    <property type="match status" value="1"/>
</dbReference>
<dbReference type="GO" id="GO:0006355">
    <property type="term" value="P:regulation of DNA-templated transcription"/>
    <property type="evidence" value="ECO:0007669"/>
    <property type="project" value="TreeGrafter"/>
</dbReference>
<reference evidence="5 6" key="1">
    <citation type="submission" date="2016-11" db="EMBL/GenBank/DDBJ databases">
        <title>The macronuclear genome of Stentor coeruleus: a giant cell with tiny introns.</title>
        <authorList>
            <person name="Slabodnick M."/>
            <person name="Ruby J.G."/>
            <person name="Reiff S.B."/>
            <person name="Swart E.C."/>
            <person name="Gosai S."/>
            <person name="Prabakaran S."/>
            <person name="Witkowska E."/>
            <person name="Larue G.E."/>
            <person name="Fisher S."/>
            <person name="Freeman R.M."/>
            <person name="Gunawardena J."/>
            <person name="Chu W."/>
            <person name="Stover N.A."/>
            <person name="Gregory B.D."/>
            <person name="Nowacki M."/>
            <person name="Derisi J."/>
            <person name="Roy S.W."/>
            <person name="Marshall W.F."/>
            <person name="Sood P."/>
        </authorList>
    </citation>
    <scope>NUCLEOTIDE SEQUENCE [LARGE SCALE GENOMIC DNA]</scope>
    <source>
        <strain evidence="5">WM001</strain>
    </source>
</reference>
<feature type="domain" description="Bromo" evidence="4">
    <location>
        <begin position="26"/>
        <end position="98"/>
    </location>
</feature>
<dbReference type="InterPro" id="IPR050935">
    <property type="entry name" value="Bromo_chromatin_reader"/>
</dbReference>
<evidence type="ECO:0000256" key="1">
    <source>
        <dbReference type="ARBA" id="ARBA00023117"/>
    </source>
</evidence>
<dbReference type="OrthoDB" id="284864at2759"/>
<proteinExistence type="predicted"/>
<protein>
    <recommendedName>
        <fullName evidence="4">Bromo domain-containing protein</fullName>
    </recommendedName>
</protein>
<dbReference type="InterPro" id="IPR036427">
    <property type="entry name" value="Bromodomain-like_sf"/>
</dbReference>
<dbReference type="AlphaFoldDB" id="A0A1R2BU12"/>
<keyword evidence="6" id="KW-1185">Reference proteome</keyword>
<dbReference type="EMBL" id="MPUH01000431">
    <property type="protein sequence ID" value="OMJ80250.1"/>
    <property type="molecule type" value="Genomic_DNA"/>
</dbReference>
<name>A0A1R2BU12_9CILI</name>
<dbReference type="GO" id="GO:0006338">
    <property type="term" value="P:chromatin remodeling"/>
    <property type="evidence" value="ECO:0007669"/>
    <property type="project" value="TreeGrafter"/>
</dbReference>
<sequence length="394" mass="46590">MITRRGQETTKKLNFEPAKNLIKYLIEQDESIDFLYPVDPDKLGIPSYRKIIKNPMDICTIRTKIKNSKYETIEDTLKDIQLIWDNCRTFNKEESVIVLRANDLEKKCRKYCEDNKIEWVCENILRKSSNNVELPIKRKRQGIKILCIEKSDIENEKEDFDKIEFQNDTEKKEYIDRIDDFFERIDRDNMFEIENNRKKVKINVMKPEINDKGIEKKNSFKSKNLHNKINIEDSKHKGQKGIKFKDIIKGKISLRAHYEMKTNKKNEEEKIEVIENNTKDMVNKGKINLKLRNDSSYKVNKINKKTIKIQNIVRYNNKKEGGIGTELKGKRGNKEIMIEKKIIEIESDSEAEIVKKIKFGNEIEGKKIGEIIEIESEESERDTYMQGCSLDYKN</sequence>